<dbReference type="Proteomes" id="UP000023772">
    <property type="component" value="Chromosome"/>
</dbReference>
<dbReference type="EMBL" id="FOHT01000072">
    <property type="protein sequence ID" value="SEU16837.1"/>
    <property type="molecule type" value="Genomic_DNA"/>
</dbReference>
<evidence type="ECO:0000313" key="3">
    <source>
        <dbReference type="EMBL" id="SEU16837.1"/>
    </source>
</evidence>
<sequence>MRQFILTALMMTVNNYNTNNMKKFHPYNDLTGKSSICAQLNTTKWFLGIQLIIVLILFTFSISLAQNSNIFQVSDNRSEVISVLSTDSNIDVEHFMRLRYDLQPTIFIENNSIANISEEGISVVRLDDMSSNEILKNDIPGFHTSELLFISIKKASDLQQQIDVQTLTNFDRLKYIFILSYISVSDEDIHNLLINADASISIIYSLATEN</sequence>
<reference evidence="3 5" key="2">
    <citation type="submission" date="2016-10" db="EMBL/GenBank/DDBJ databases">
        <authorList>
            <person name="de Groot N.N."/>
        </authorList>
    </citation>
    <scope>NUCLEOTIDE SEQUENCE [LARGE SCALE GENOMIC DNA]</scope>
    <source>
        <strain evidence="3 5">DSM 25947</strain>
    </source>
</reference>
<keyword evidence="1" id="KW-0812">Transmembrane</keyword>
<keyword evidence="1" id="KW-0472">Membrane</keyword>
<dbReference type="Proteomes" id="UP000181981">
    <property type="component" value="Unassembled WGS sequence"/>
</dbReference>
<keyword evidence="1" id="KW-1133">Transmembrane helix</keyword>
<dbReference type="AlphaFoldDB" id="X5DN69"/>
<dbReference type="EMBL" id="CP007451">
    <property type="protein sequence ID" value="AHW62062.1"/>
    <property type="molecule type" value="Genomic_DNA"/>
</dbReference>
<evidence type="ECO:0000313" key="4">
    <source>
        <dbReference type="Proteomes" id="UP000023772"/>
    </source>
</evidence>
<feature type="transmembrane region" description="Helical" evidence="1">
    <location>
        <begin position="45"/>
        <end position="65"/>
    </location>
</feature>
<dbReference type="HOGENOM" id="CLU_1308501_0_0_10"/>
<name>X5DN69_9BACT</name>
<protein>
    <submittedName>
        <fullName evidence="3">Uncharacterized protein</fullName>
    </submittedName>
</protein>
<reference evidence="2 4" key="1">
    <citation type="submission" date="2014-03" db="EMBL/GenBank/DDBJ databases">
        <title>Complete genome sequence of a deeply braunched marine Bacteroidia bacterium Draconibacterium orientale type strain FH5T.</title>
        <authorList>
            <person name="Li X."/>
            <person name="Wang X."/>
            <person name="Xie Z."/>
            <person name="Du Z."/>
            <person name="Chen G."/>
        </authorList>
    </citation>
    <scope>NUCLEOTIDE SEQUENCE [LARGE SCALE GENOMIC DNA]</scope>
    <source>
        <strain evidence="2 4">FH5</strain>
    </source>
</reference>
<organism evidence="3 5">
    <name type="scientific">Draconibacterium orientale</name>
    <dbReference type="NCBI Taxonomy" id="1168034"/>
    <lineage>
        <taxon>Bacteria</taxon>
        <taxon>Pseudomonadati</taxon>
        <taxon>Bacteroidota</taxon>
        <taxon>Bacteroidia</taxon>
        <taxon>Marinilabiliales</taxon>
        <taxon>Prolixibacteraceae</taxon>
        <taxon>Draconibacterium</taxon>
    </lineage>
</organism>
<gene>
    <name evidence="2" type="ORF">FH5T_14295</name>
    <name evidence="3" type="ORF">SAMN05444285_1722</name>
</gene>
<accession>X5DN69</accession>
<keyword evidence="4" id="KW-1185">Reference proteome</keyword>
<evidence type="ECO:0000313" key="5">
    <source>
        <dbReference type="Proteomes" id="UP000181981"/>
    </source>
</evidence>
<dbReference type="KEGG" id="dori:FH5T_14295"/>
<evidence type="ECO:0000313" key="2">
    <source>
        <dbReference type="EMBL" id="AHW62062.1"/>
    </source>
</evidence>
<proteinExistence type="predicted"/>
<evidence type="ECO:0000256" key="1">
    <source>
        <dbReference type="SAM" id="Phobius"/>
    </source>
</evidence>
<dbReference type="eggNOG" id="ENOG5033DWA">
    <property type="taxonomic scope" value="Bacteria"/>
</dbReference>